<dbReference type="InterPro" id="IPR055411">
    <property type="entry name" value="LRR_FXL15/At3g58940/PEG3-like"/>
</dbReference>
<dbReference type="PANTHER" id="PTHR31639:SF237">
    <property type="entry name" value="F-BOX DOMAIN-CONTAINING PROTEIN"/>
    <property type="match status" value="1"/>
</dbReference>
<reference evidence="2 3" key="1">
    <citation type="submission" date="2020-10" db="EMBL/GenBank/DDBJ databases">
        <title>The Coptis chinensis genome and diversification of protoberbering-type alkaloids.</title>
        <authorList>
            <person name="Wang B."/>
            <person name="Shu S."/>
            <person name="Song C."/>
            <person name="Liu Y."/>
        </authorList>
    </citation>
    <scope>NUCLEOTIDE SEQUENCE [LARGE SCALE GENOMIC DNA]</scope>
    <source>
        <strain evidence="2">HL-2020</strain>
        <tissue evidence="2">Leaf</tissue>
    </source>
</reference>
<dbReference type="Proteomes" id="UP000631114">
    <property type="component" value="Unassembled WGS sequence"/>
</dbReference>
<accession>A0A835I4D9</accession>
<dbReference type="InterPro" id="IPR032675">
    <property type="entry name" value="LRR_dom_sf"/>
</dbReference>
<dbReference type="InterPro" id="IPR001810">
    <property type="entry name" value="F-box_dom"/>
</dbReference>
<name>A0A835I4D9_9MAGN</name>
<dbReference type="OrthoDB" id="1424615at2759"/>
<dbReference type="InterPro" id="IPR036047">
    <property type="entry name" value="F-box-like_dom_sf"/>
</dbReference>
<dbReference type="Gene3D" id="3.80.10.10">
    <property type="entry name" value="Ribonuclease Inhibitor"/>
    <property type="match status" value="1"/>
</dbReference>
<feature type="domain" description="F-box" evidence="1">
    <location>
        <begin position="23"/>
        <end position="71"/>
    </location>
</feature>
<evidence type="ECO:0000313" key="3">
    <source>
        <dbReference type="Proteomes" id="UP000631114"/>
    </source>
</evidence>
<dbReference type="PROSITE" id="PS50181">
    <property type="entry name" value="FBOX"/>
    <property type="match status" value="1"/>
</dbReference>
<dbReference type="SUPFAM" id="SSF52047">
    <property type="entry name" value="RNI-like"/>
    <property type="match status" value="1"/>
</dbReference>
<dbReference type="CDD" id="cd22160">
    <property type="entry name" value="F-box_AtFBL13-like"/>
    <property type="match status" value="1"/>
</dbReference>
<organism evidence="2 3">
    <name type="scientific">Coptis chinensis</name>
    <dbReference type="NCBI Taxonomy" id="261450"/>
    <lineage>
        <taxon>Eukaryota</taxon>
        <taxon>Viridiplantae</taxon>
        <taxon>Streptophyta</taxon>
        <taxon>Embryophyta</taxon>
        <taxon>Tracheophyta</taxon>
        <taxon>Spermatophyta</taxon>
        <taxon>Magnoliopsida</taxon>
        <taxon>Ranunculales</taxon>
        <taxon>Ranunculaceae</taxon>
        <taxon>Coptidoideae</taxon>
        <taxon>Coptis</taxon>
    </lineage>
</organism>
<dbReference type="Pfam" id="PF00646">
    <property type="entry name" value="F-box"/>
    <property type="match status" value="1"/>
</dbReference>
<keyword evidence="3" id="KW-1185">Reference proteome</keyword>
<dbReference type="PANTHER" id="PTHR31639">
    <property type="entry name" value="F-BOX PROTEIN-LIKE"/>
    <property type="match status" value="1"/>
</dbReference>
<dbReference type="InterPro" id="IPR053781">
    <property type="entry name" value="F-box_AtFBL13-like"/>
</dbReference>
<dbReference type="SUPFAM" id="SSF81383">
    <property type="entry name" value="F-box domain"/>
    <property type="match status" value="1"/>
</dbReference>
<sequence>MIYWMHPQGCSQRRRKLTVRRPPDYISNLPDGIIEEIIQRLPIKDSVRTSVLSTKWKNRWMTIPNLIFDEHCMRQSSRKVLTDKFAGIIDQVLVQHTGRIDKFKLSVYYLKAEYACSYIDHWIDVLSKKRIQDLSIEIDKGCVFVVTDSLFSCKNLRILKLRQVLIRHLPAAFNGFKHLKDLYLDYVIIHCEDDFYSLLASKCPLLEKLTMKDMGKAPFVVQVPPTLKYLHLIGMFTNMRIENAEFLTVFVIRVSTRTRSLYEYLSIGFIPVKLPTMLIYLKEIFLVMDIGNINDLASAFCLFRSAPNLERVRIGEWFSTPTSMEYADLFWHIQKKFLYRFNKLKFLRLEQLSCWTSEVLLIDYMMRYSPHLEELIIEVKETVNTQGFLWFKHIVGRYRSPRTRVVVKVVKVHDRFEKGLS</sequence>
<comment type="caution">
    <text evidence="2">The sequence shown here is derived from an EMBL/GenBank/DDBJ whole genome shotgun (WGS) entry which is preliminary data.</text>
</comment>
<evidence type="ECO:0000313" key="2">
    <source>
        <dbReference type="EMBL" id="KAF9609402.1"/>
    </source>
</evidence>
<dbReference type="Pfam" id="PF24758">
    <property type="entry name" value="LRR_At5g56370"/>
    <property type="match status" value="1"/>
</dbReference>
<dbReference type="EMBL" id="JADFTS010000004">
    <property type="protein sequence ID" value="KAF9609402.1"/>
    <property type="molecule type" value="Genomic_DNA"/>
</dbReference>
<gene>
    <name evidence="2" type="ORF">IFM89_015743</name>
</gene>
<protein>
    <recommendedName>
        <fullName evidence="1">F-box domain-containing protein</fullName>
    </recommendedName>
</protein>
<evidence type="ECO:0000259" key="1">
    <source>
        <dbReference type="PROSITE" id="PS50181"/>
    </source>
</evidence>
<dbReference type="AlphaFoldDB" id="A0A835I4D9"/>
<proteinExistence type="predicted"/>